<dbReference type="Gene3D" id="1.25.10.10">
    <property type="entry name" value="Leucine-rich Repeat Variant"/>
    <property type="match status" value="1"/>
</dbReference>
<dbReference type="EMBL" id="JALJOR010000007">
    <property type="protein sequence ID" value="KAK9814447.1"/>
    <property type="molecule type" value="Genomic_DNA"/>
</dbReference>
<protein>
    <submittedName>
        <fullName evidence="3">Uncharacterized protein</fullName>
    </submittedName>
</protein>
<dbReference type="PANTHER" id="PTHR10182">
    <property type="entry name" value="CALCIUM-BINDING PROTEIN 39-RELATED"/>
    <property type="match status" value="1"/>
</dbReference>
<dbReference type="GO" id="GO:0035556">
    <property type="term" value="P:intracellular signal transduction"/>
    <property type="evidence" value="ECO:0007669"/>
    <property type="project" value="TreeGrafter"/>
</dbReference>
<dbReference type="GO" id="GO:0043539">
    <property type="term" value="F:protein serine/threonine kinase activator activity"/>
    <property type="evidence" value="ECO:0007669"/>
    <property type="project" value="TreeGrafter"/>
</dbReference>
<name>A0AAW1Q135_9CHLO</name>
<proteinExistence type="inferred from homology"/>
<dbReference type="AlphaFoldDB" id="A0AAW1Q135"/>
<keyword evidence="4" id="KW-1185">Reference proteome</keyword>
<evidence type="ECO:0000256" key="1">
    <source>
        <dbReference type="ARBA" id="ARBA00011012"/>
    </source>
</evidence>
<comment type="caution">
    <text evidence="3">The sequence shown here is derived from an EMBL/GenBank/DDBJ whole genome shotgun (WGS) entry which is preliminary data.</text>
</comment>
<evidence type="ECO:0000313" key="4">
    <source>
        <dbReference type="Proteomes" id="UP001489004"/>
    </source>
</evidence>
<gene>
    <name evidence="3" type="ORF">WJX72_006019</name>
</gene>
<dbReference type="Pfam" id="PF08569">
    <property type="entry name" value="Mo25"/>
    <property type="match status" value="1"/>
</dbReference>
<dbReference type="Proteomes" id="UP001489004">
    <property type="component" value="Unassembled WGS sequence"/>
</dbReference>
<dbReference type="InterPro" id="IPR013878">
    <property type="entry name" value="Mo25"/>
</dbReference>
<comment type="similarity">
    <text evidence="1">Belongs to the Mo25 family.</text>
</comment>
<dbReference type="PANTHER" id="PTHR10182:SF3">
    <property type="entry name" value="PROTEIN MO25"/>
    <property type="match status" value="1"/>
</dbReference>
<evidence type="ECO:0000256" key="2">
    <source>
        <dbReference type="SAM" id="MobiDB-lite"/>
    </source>
</evidence>
<dbReference type="SUPFAM" id="SSF48371">
    <property type="entry name" value="ARM repeat"/>
    <property type="match status" value="1"/>
</dbReference>
<accession>A0AAW1Q135</accession>
<evidence type="ECO:0000313" key="3">
    <source>
        <dbReference type="EMBL" id="KAK9814447.1"/>
    </source>
</evidence>
<feature type="region of interest" description="Disordered" evidence="2">
    <location>
        <begin position="343"/>
        <end position="383"/>
    </location>
</feature>
<organism evidence="3 4">
    <name type="scientific">[Myrmecia] bisecta</name>
    <dbReference type="NCBI Taxonomy" id="41462"/>
    <lineage>
        <taxon>Eukaryota</taxon>
        <taxon>Viridiplantae</taxon>
        <taxon>Chlorophyta</taxon>
        <taxon>core chlorophytes</taxon>
        <taxon>Trebouxiophyceae</taxon>
        <taxon>Trebouxiales</taxon>
        <taxon>Trebouxiaceae</taxon>
        <taxon>Myrmecia</taxon>
    </lineage>
</organism>
<sequence>MSLIDKVLHKTKSKSPHDVVAKTVHSLERLTSSPTDKQNEDLAKYLSQMKLALFGENDQDPNREMAVMLVYEACKTELPYLLVQKLALLEFEARKDAAAVVGGIIRMDTQGDAPGVRFVHEHPDMLNILFSGYENPAVALNCGTMLRDCCRDESLARMVLEGPLFNQYFEKVEVSNFEVASDAFSTFKDLLTRHKPLVANYLNTHYDSFFSSYTKLLQSENYVTRRQSLKLLGELLLDRSNVKIMMRYVSDTNNLKLMMILLKGTSRSIQFEAFHVFKVFVANPNKTPGIVDILTGNKEKLLKYLADFHTDKDDEQFREEKAVIIKEISDLQPPAPADLRTLSIEDEVLSSGADSPDMASGPASTQQSRQTTRDFDDSESEQL</sequence>
<dbReference type="InterPro" id="IPR016024">
    <property type="entry name" value="ARM-type_fold"/>
</dbReference>
<dbReference type="InterPro" id="IPR011989">
    <property type="entry name" value="ARM-like"/>
</dbReference>
<reference evidence="3 4" key="1">
    <citation type="journal article" date="2024" name="Nat. Commun.">
        <title>Phylogenomics reveals the evolutionary origins of lichenization in chlorophyte algae.</title>
        <authorList>
            <person name="Puginier C."/>
            <person name="Libourel C."/>
            <person name="Otte J."/>
            <person name="Skaloud P."/>
            <person name="Haon M."/>
            <person name="Grisel S."/>
            <person name="Petersen M."/>
            <person name="Berrin J.G."/>
            <person name="Delaux P.M."/>
            <person name="Dal Grande F."/>
            <person name="Keller J."/>
        </authorList>
    </citation>
    <scope>NUCLEOTIDE SEQUENCE [LARGE SCALE GENOMIC DNA]</scope>
    <source>
        <strain evidence="3 4">SAG 2043</strain>
    </source>
</reference>